<dbReference type="EMBL" id="JARKIF010000034">
    <property type="protein sequence ID" value="KAJ7610896.1"/>
    <property type="molecule type" value="Genomic_DNA"/>
</dbReference>
<feature type="compositionally biased region" description="Pro residues" evidence="1">
    <location>
        <begin position="793"/>
        <end position="804"/>
    </location>
</feature>
<evidence type="ECO:0000313" key="2">
    <source>
        <dbReference type="EMBL" id="KAJ7610896.1"/>
    </source>
</evidence>
<evidence type="ECO:0000313" key="3">
    <source>
        <dbReference type="Proteomes" id="UP001221142"/>
    </source>
</evidence>
<name>A0AAD7B548_9AGAR</name>
<dbReference type="AlphaFoldDB" id="A0AAD7B548"/>
<reference evidence="2" key="1">
    <citation type="submission" date="2023-03" db="EMBL/GenBank/DDBJ databases">
        <title>Massive genome expansion in bonnet fungi (Mycena s.s.) driven by repeated elements and novel gene families across ecological guilds.</title>
        <authorList>
            <consortium name="Lawrence Berkeley National Laboratory"/>
            <person name="Harder C.B."/>
            <person name="Miyauchi S."/>
            <person name="Viragh M."/>
            <person name="Kuo A."/>
            <person name="Thoen E."/>
            <person name="Andreopoulos B."/>
            <person name="Lu D."/>
            <person name="Skrede I."/>
            <person name="Drula E."/>
            <person name="Henrissat B."/>
            <person name="Morin E."/>
            <person name="Kohler A."/>
            <person name="Barry K."/>
            <person name="LaButti K."/>
            <person name="Morin E."/>
            <person name="Salamov A."/>
            <person name="Lipzen A."/>
            <person name="Mereny Z."/>
            <person name="Hegedus B."/>
            <person name="Baldrian P."/>
            <person name="Stursova M."/>
            <person name="Weitz H."/>
            <person name="Taylor A."/>
            <person name="Grigoriev I.V."/>
            <person name="Nagy L.G."/>
            <person name="Martin F."/>
            <person name="Kauserud H."/>
        </authorList>
    </citation>
    <scope>NUCLEOTIDE SEQUENCE</scope>
    <source>
        <strain evidence="2">9284</strain>
    </source>
</reference>
<feature type="compositionally biased region" description="Basic and acidic residues" evidence="1">
    <location>
        <begin position="360"/>
        <end position="372"/>
    </location>
</feature>
<feature type="region of interest" description="Disordered" evidence="1">
    <location>
        <begin position="734"/>
        <end position="754"/>
    </location>
</feature>
<feature type="region of interest" description="Disordered" evidence="1">
    <location>
        <begin position="70"/>
        <end position="122"/>
    </location>
</feature>
<keyword evidence="3" id="KW-1185">Reference proteome</keyword>
<feature type="region of interest" description="Disordered" evidence="1">
    <location>
        <begin position="602"/>
        <end position="644"/>
    </location>
</feature>
<gene>
    <name evidence="2" type="ORF">FB45DRAFT_1037783</name>
</gene>
<comment type="caution">
    <text evidence="2">The sequence shown here is derived from an EMBL/GenBank/DDBJ whole genome shotgun (WGS) entry which is preliminary data.</text>
</comment>
<feature type="compositionally biased region" description="Basic residues" evidence="1">
    <location>
        <begin position="70"/>
        <end position="79"/>
    </location>
</feature>
<feature type="compositionally biased region" description="Pro residues" evidence="1">
    <location>
        <begin position="741"/>
        <end position="752"/>
    </location>
</feature>
<feature type="region of interest" description="Disordered" evidence="1">
    <location>
        <begin position="1"/>
        <end position="50"/>
    </location>
</feature>
<feature type="compositionally biased region" description="Pro residues" evidence="1">
    <location>
        <begin position="465"/>
        <end position="478"/>
    </location>
</feature>
<feature type="compositionally biased region" description="Basic residues" evidence="1">
    <location>
        <begin position="296"/>
        <end position="310"/>
    </location>
</feature>
<sequence>MFETGSDEQSGLGYPTPAFPPQPLSADDAPSPTPQCSVRGCSNPVEPPNPHVLGIMKMCAVCREKHRSYASAKRARRKAEKSLLTRMGLSQPPDTESATVILPSQDPPSPSTSTPQTPQTPQFAIDPVLFSQPTDSSSLSGALGFKPIGPDNPAQLHLDAGGLPFVSSDHPRFCSVKGCKQVIAETIGKSGQEYPFKMCKPCRDRYRVYGITKRAKWKAERQAYDRELEDLREKEDLRRAADGLPPLAESEEDLRAWELSLVDPIPCRAPGSHLHLSRTVTRFCLDPTDISTARRTGYRTVRHGRLKRGRDKVEKGFMLPDGTPLVTPGPIKIKPAAEQETEDAEPSPEGAPSESVEGGEDSRTDENSSEKKTSRRFKGSPHTCAQDDCCNLILPGVRWRTCEICRANIRAERQANAAATQSADTTPLVDLFPPDNTSQYGTFNSRDISSPSIFVPTDIATAPVPSAPTPTAEPPPAPAASAPPTRTNRKYKYSRLPQYAADPQVASTSLAATSSAQPPPSHPFGPYPYPYMPPPGYYGPPPSPSSASSSAAIPPYPYPYPYPMPPPGAGATAAERERAGWPFPYPYYPYPYPPPPGYGYPPHHHPYAANRGPEDTASRPAVDVPRAPDQPAPSPILTTMPAPTATNKQTDLVYYHYRMNGQGDADVGALTRFKEPPPPRKRMRVGEGVFRVSPVLVNEDGGVTGVPAPPVQPERVSEPVLMAVDVGVTGPQHHVVTETHPLPPPPPPPEPESAPMAVDVAVIQLTSQSAQPPAPAPAPAPMSVDVSVATLQPPLPSPLPPTATPSPTSQQPRICGSKTCSRPLSSTRAVAVDGMTLPLCEKCSSKTKKKLALRKQRFKLEPRKVITAVTMSL</sequence>
<feature type="region of interest" description="Disordered" evidence="1">
    <location>
        <begin position="460"/>
        <end position="487"/>
    </location>
</feature>
<dbReference type="Proteomes" id="UP001221142">
    <property type="component" value="Unassembled WGS sequence"/>
</dbReference>
<feature type="region of interest" description="Disordered" evidence="1">
    <location>
        <begin position="790"/>
        <end position="821"/>
    </location>
</feature>
<feature type="region of interest" description="Disordered" evidence="1">
    <location>
        <begin position="296"/>
        <end position="383"/>
    </location>
</feature>
<protein>
    <submittedName>
        <fullName evidence="2">Uncharacterized protein</fullName>
    </submittedName>
</protein>
<accession>A0AAD7B548</accession>
<evidence type="ECO:0000256" key="1">
    <source>
        <dbReference type="SAM" id="MobiDB-lite"/>
    </source>
</evidence>
<feature type="compositionally biased region" description="Low complexity" evidence="1">
    <location>
        <begin position="111"/>
        <end position="122"/>
    </location>
</feature>
<organism evidence="2 3">
    <name type="scientific">Roridomyces roridus</name>
    <dbReference type="NCBI Taxonomy" id="1738132"/>
    <lineage>
        <taxon>Eukaryota</taxon>
        <taxon>Fungi</taxon>
        <taxon>Dikarya</taxon>
        <taxon>Basidiomycota</taxon>
        <taxon>Agaricomycotina</taxon>
        <taxon>Agaricomycetes</taxon>
        <taxon>Agaricomycetidae</taxon>
        <taxon>Agaricales</taxon>
        <taxon>Marasmiineae</taxon>
        <taxon>Mycenaceae</taxon>
        <taxon>Roridomyces</taxon>
    </lineage>
</organism>
<proteinExistence type="predicted"/>